<protein>
    <recommendedName>
        <fullName evidence="5">MARVEL domain-containing protein</fullName>
    </recommendedName>
</protein>
<evidence type="ECO:0008006" key="5">
    <source>
        <dbReference type="Google" id="ProtNLM"/>
    </source>
</evidence>
<organism evidence="3 4">
    <name type="scientific">Coniochaeta hoffmannii</name>
    <dbReference type="NCBI Taxonomy" id="91930"/>
    <lineage>
        <taxon>Eukaryota</taxon>
        <taxon>Fungi</taxon>
        <taxon>Dikarya</taxon>
        <taxon>Ascomycota</taxon>
        <taxon>Pezizomycotina</taxon>
        <taxon>Sordariomycetes</taxon>
        <taxon>Sordariomycetidae</taxon>
        <taxon>Coniochaetales</taxon>
        <taxon>Coniochaetaceae</taxon>
        <taxon>Coniochaeta</taxon>
    </lineage>
</organism>
<dbReference type="EMBL" id="JANBVN010000032">
    <property type="protein sequence ID" value="KAJ9160693.1"/>
    <property type="molecule type" value="Genomic_DNA"/>
</dbReference>
<keyword evidence="2" id="KW-0812">Transmembrane</keyword>
<keyword evidence="4" id="KW-1185">Reference proteome</keyword>
<dbReference type="Proteomes" id="UP001174691">
    <property type="component" value="Unassembled WGS sequence"/>
</dbReference>
<gene>
    <name evidence="3" type="ORF">NKR19_g3001</name>
</gene>
<comment type="caution">
    <text evidence="3">The sequence shown here is derived from an EMBL/GenBank/DDBJ whole genome shotgun (WGS) entry which is preliminary data.</text>
</comment>
<feature type="transmembrane region" description="Helical" evidence="2">
    <location>
        <begin position="65"/>
        <end position="90"/>
    </location>
</feature>
<evidence type="ECO:0000313" key="3">
    <source>
        <dbReference type="EMBL" id="KAJ9160693.1"/>
    </source>
</evidence>
<keyword evidence="2" id="KW-1133">Transmembrane helix</keyword>
<name>A0AA38RXT2_9PEZI</name>
<accession>A0AA38RXT2</accession>
<sequence>MAKHHNVGDSPFMKRVLIPFWVVRILVMVLEIGLYALVLAAVAAYKDDFDDALSDGGYDGSGKTTTTLIAIVAVIMILIIACLALDIVCIVKRARRTLSPKFFLIVNVVQTLFWTIMFVLSMIGARQALAFILGIIVYLSFLGLLIYASVIFHRHRKGTLRGAYVPAVNPALAEQGLAYNPRTADFAPSYPSYPGHAAYGEPTKHAQYEMATPEPQSYGYAPQTQGYPAQPQAYAAQQQHGYPQYGNVS</sequence>
<reference evidence="3" key="1">
    <citation type="submission" date="2022-07" db="EMBL/GenBank/DDBJ databases">
        <title>Fungi with potential for degradation of polypropylene.</title>
        <authorList>
            <person name="Gostincar C."/>
        </authorList>
    </citation>
    <scope>NUCLEOTIDE SEQUENCE</scope>
    <source>
        <strain evidence="3">EXF-13287</strain>
    </source>
</reference>
<dbReference type="AlphaFoldDB" id="A0AA38RXT2"/>
<evidence type="ECO:0000313" key="4">
    <source>
        <dbReference type="Proteomes" id="UP001174691"/>
    </source>
</evidence>
<evidence type="ECO:0000256" key="1">
    <source>
        <dbReference type="SAM" id="MobiDB-lite"/>
    </source>
</evidence>
<proteinExistence type="predicted"/>
<feature type="region of interest" description="Disordered" evidence="1">
    <location>
        <begin position="211"/>
        <end position="249"/>
    </location>
</feature>
<feature type="compositionally biased region" description="Low complexity" evidence="1">
    <location>
        <begin position="220"/>
        <end position="249"/>
    </location>
</feature>
<feature type="transmembrane region" description="Helical" evidence="2">
    <location>
        <begin position="102"/>
        <end position="123"/>
    </location>
</feature>
<feature type="transmembrane region" description="Helical" evidence="2">
    <location>
        <begin position="21"/>
        <end position="45"/>
    </location>
</feature>
<feature type="transmembrane region" description="Helical" evidence="2">
    <location>
        <begin position="129"/>
        <end position="152"/>
    </location>
</feature>
<keyword evidence="2" id="KW-0472">Membrane</keyword>
<evidence type="ECO:0000256" key="2">
    <source>
        <dbReference type="SAM" id="Phobius"/>
    </source>
</evidence>